<proteinExistence type="predicted"/>
<name>A0A377I4D3_AVIPA</name>
<organism evidence="1 2">
    <name type="scientific">Avibacterium paragallinarum</name>
    <name type="common">Haemophilus gallinarum</name>
    <dbReference type="NCBI Taxonomy" id="728"/>
    <lineage>
        <taxon>Bacteria</taxon>
        <taxon>Pseudomonadati</taxon>
        <taxon>Pseudomonadota</taxon>
        <taxon>Gammaproteobacteria</taxon>
        <taxon>Pasteurellales</taxon>
        <taxon>Pasteurellaceae</taxon>
        <taxon>Avibacterium</taxon>
    </lineage>
</organism>
<dbReference type="REBASE" id="375928">
    <property type="entry name" value="M.Apa11296ORF16P"/>
</dbReference>
<dbReference type="GO" id="GO:0032259">
    <property type="term" value="P:methylation"/>
    <property type="evidence" value="ECO:0007669"/>
    <property type="project" value="UniProtKB-KW"/>
</dbReference>
<dbReference type="SUPFAM" id="SSF53335">
    <property type="entry name" value="S-adenosyl-L-methionine-dependent methyltransferases"/>
    <property type="match status" value="1"/>
</dbReference>
<evidence type="ECO:0000313" key="2">
    <source>
        <dbReference type="Proteomes" id="UP000254465"/>
    </source>
</evidence>
<evidence type="ECO:0000313" key="1">
    <source>
        <dbReference type="EMBL" id="STO70137.1"/>
    </source>
</evidence>
<gene>
    <name evidence="1" type="ORF">NCTC11296_00016</name>
</gene>
<protein>
    <submittedName>
        <fullName evidence="1">D12 class N6 adenine-specific DNA methyltransferase</fullName>
    </submittedName>
</protein>
<dbReference type="GO" id="GO:0008168">
    <property type="term" value="F:methyltransferase activity"/>
    <property type="evidence" value="ECO:0007669"/>
    <property type="project" value="UniProtKB-KW"/>
</dbReference>
<dbReference type="Proteomes" id="UP000254465">
    <property type="component" value="Unassembled WGS sequence"/>
</dbReference>
<keyword evidence="1" id="KW-0808">Transferase</keyword>
<sequence>MANQTNPTHYKQAPLPFVGQKRLFLNAFKQVLNEHISDDGEGWTIVDAFGGSGLLSHVAKRIKSKARVIYNDFDGYADRLKHISDTNRLRAELLQIVGDIVPKNKRLDNNKKQEIINKINDFKGFKDLNTIASWLLFSGQQVSSFEELFSKTFWNGIKLADYPSAEDYLDGLEIVSEPFQQLLPKFADNPKALFVLDSPYLCTKQNSYKMANYFDLIDFLQLIDRTRPPYVFFSSTKSEFVRFIAYMVQAKKDNWQAFDGAERIVLQTSLNYQVSYEDNLVFKF</sequence>
<dbReference type="RefSeq" id="WP_021723692.1">
    <property type="nucleotide sequence ID" value="NZ_UGHK01000001.1"/>
</dbReference>
<accession>A0A377I4D3</accession>
<dbReference type="AlphaFoldDB" id="A0A377I4D3"/>
<reference evidence="1 2" key="1">
    <citation type="submission" date="2018-06" db="EMBL/GenBank/DDBJ databases">
        <authorList>
            <consortium name="Pathogen Informatics"/>
            <person name="Doyle S."/>
        </authorList>
    </citation>
    <scope>NUCLEOTIDE SEQUENCE [LARGE SCALE GENOMIC DNA]</scope>
    <source>
        <strain evidence="1 2">NCTC11296</strain>
    </source>
</reference>
<keyword evidence="1" id="KW-0489">Methyltransferase</keyword>
<dbReference type="InterPro" id="IPR029063">
    <property type="entry name" value="SAM-dependent_MTases_sf"/>
</dbReference>
<dbReference type="EMBL" id="UGHK01000001">
    <property type="protein sequence ID" value="STO70137.1"/>
    <property type="molecule type" value="Genomic_DNA"/>
</dbReference>